<dbReference type="Proteomes" id="UP000237378">
    <property type="component" value="Unassembled WGS sequence"/>
</dbReference>
<sequence>MLAALMRLATLISGLEQGHLGPDLADDSGRVPAEDFRLSRESSGAYLSVDRVDRHGFDLDQKVPGPRAGFRHKDVLKRRRVFDRQAFVDVTDRSHRHSLLNVV</sequence>
<name>A0A2S3WLM2_PSEPU</name>
<reference evidence="1 2" key="1">
    <citation type="submission" date="2016-08" db="EMBL/GenBank/DDBJ databases">
        <authorList>
            <person name="Seilhamer J.J."/>
        </authorList>
    </citation>
    <scope>NUCLEOTIDE SEQUENCE [LARGE SCALE GENOMIC DNA]</scope>
    <source>
        <strain evidence="1 2">KH-18-2</strain>
    </source>
</reference>
<proteinExistence type="predicted"/>
<protein>
    <submittedName>
        <fullName evidence="1">Uncharacterized protein</fullName>
    </submittedName>
</protein>
<accession>A0A2S3WLM2</accession>
<organism evidence="1 2">
    <name type="scientific">Pseudomonas putida</name>
    <name type="common">Arthrobacter siderocapsulatus</name>
    <dbReference type="NCBI Taxonomy" id="303"/>
    <lineage>
        <taxon>Bacteria</taxon>
        <taxon>Pseudomonadati</taxon>
        <taxon>Pseudomonadota</taxon>
        <taxon>Gammaproteobacteria</taxon>
        <taxon>Pseudomonadales</taxon>
        <taxon>Pseudomonadaceae</taxon>
        <taxon>Pseudomonas</taxon>
    </lineage>
</organism>
<evidence type="ECO:0000313" key="2">
    <source>
        <dbReference type="Proteomes" id="UP000237378"/>
    </source>
</evidence>
<dbReference type="AlphaFoldDB" id="A0A2S3WLM2"/>
<evidence type="ECO:0000313" key="1">
    <source>
        <dbReference type="EMBL" id="POG02308.1"/>
    </source>
</evidence>
<comment type="caution">
    <text evidence="1">The sequence shown here is derived from an EMBL/GenBank/DDBJ whole genome shotgun (WGS) entry which is preliminary data.</text>
</comment>
<gene>
    <name evidence="1" type="ORF">BGP82_13275</name>
</gene>
<reference evidence="1 2" key="2">
    <citation type="submission" date="2018-03" db="EMBL/GenBank/DDBJ databases">
        <title>Draft genome of Pseudomonas putida strain KH-18-2.</title>
        <authorList>
            <person name="Yoshizawa S."/>
            <person name="Khan N.H."/>
            <person name="Nishimura M."/>
            <person name="Chiura H.X."/>
            <person name="Ogura Y."/>
            <person name="Hayashi T."/>
            <person name="Kogure K."/>
        </authorList>
    </citation>
    <scope>NUCLEOTIDE SEQUENCE [LARGE SCALE GENOMIC DNA]</scope>
    <source>
        <strain evidence="1 2">KH-18-2</strain>
    </source>
</reference>
<dbReference type="EMBL" id="MING01000083">
    <property type="protein sequence ID" value="POG02308.1"/>
    <property type="molecule type" value="Genomic_DNA"/>
</dbReference>